<reference evidence="5 6" key="1">
    <citation type="submission" date="2019-08" db="EMBL/GenBank/DDBJ databases">
        <title>Pelomicrobium methylotrophicum gen. nov., sp. nov. a moderately thermophilic, facultatively anaerobic, lithoautotrophic and methylotrophic bacterium isolated from a terrestrial mud volcano.</title>
        <authorList>
            <person name="Slobodkina G.B."/>
            <person name="Merkel A.Y."/>
            <person name="Slobodkin A.I."/>
        </authorList>
    </citation>
    <scope>NUCLEOTIDE SEQUENCE [LARGE SCALE GENOMIC DNA]</scope>
    <source>
        <strain evidence="5 6">SM250</strain>
    </source>
</reference>
<feature type="domain" description="HIT" evidence="4">
    <location>
        <begin position="1"/>
        <end position="60"/>
    </location>
</feature>
<evidence type="ECO:0000256" key="2">
    <source>
        <dbReference type="PIRSR" id="PIRSR601310-3"/>
    </source>
</evidence>
<dbReference type="Proteomes" id="UP000321201">
    <property type="component" value="Unassembled WGS sequence"/>
</dbReference>
<dbReference type="EMBL" id="VPFL01000020">
    <property type="protein sequence ID" value="TXF10890.1"/>
    <property type="molecule type" value="Genomic_DNA"/>
</dbReference>
<evidence type="ECO:0000256" key="3">
    <source>
        <dbReference type="PROSITE-ProRule" id="PRU00464"/>
    </source>
</evidence>
<dbReference type="InParanoid" id="A0A5C7EFA7"/>
<protein>
    <submittedName>
        <fullName evidence="5">HIT family protein</fullName>
    </submittedName>
</protein>
<dbReference type="SUPFAM" id="SSF54197">
    <property type="entry name" value="HIT-like"/>
    <property type="match status" value="1"/>
</dbReference>
<proteinExistence type="predicted"/>
<dbReference type="InterPro" id="IPR001310">
    <property type="entry name" value="Histidine_triad_HIT"/>
</dbReference>
<dbReference type="InterPro" id="IPR011146">
    <property type="entry name" value="HIT-like"/>
</dbReference>
<dbReference type="Pfam" id="PF01230">
    <property type="entry name" value="HIT"/>
    <property type="match status" value="1"/>
</dbReference>
<dbReference type="GO" id="GO:0003824">
    <property type="term" value="F:catalytic activity"/>
    <property type="evidence" value="ECO:0007669"/>
    <property type="project" value="InterPro"/>
</dbReference>
<dbReference type="PROSITE" id="PS00892">
    <property type="entry name" value="HIT_1"/>
    <property type="match status" value="1"/>
</dbReference>
<feature type="active site" description="Tele-AMP-histidine intermediate" evidence="1">
    <location>
        <position position="47"/>
    </location>
</feature>
<dbReference type="InterPro" id="IPR019808">
    <property type="entry name" value="Histidine_triad_CS"/>
</dbReference>
<dbReference type="AlphaFoldDB" id="A0A5C7EFA7"/>
<feature type="short sequence motif" description="Histidine triad motif" evidence="2 3">
    <location>
        <begin position="45"/>
        <end position="49"/>
    </location>
</feature>
<gene>
    <name evidence="5" type="ORF">FR698_13150</name>
</gene>
<dbReference type="PANTHER" id="PTHR46648">
    <property type="entry name" value="HIT FAMILY PROTEIN 1"/>
    <property type="match status" value="1"/>
</dbReference>
<organism evidence="5 6">
    <name type="scientific">Pelomicrobium methylotrophicum</name>
    <dbReference type="NCBI Taxonomy" id="2602750"/>
    <lineage>
        <taxon>Bacteria</taxon>
        <taxon>Pseudomonadati</taxon>
        <taxon>Pseudomonadota</taxon>
        <taxon>Hydrogenophilia</taxon>
        <taxon>Hydrogenophilia incertae sedis</taxon>
        <taxon>Pelomicrobium</taxon>
    </lineage>
</organism>
<dbReference type="Gene3D" id="3.30.428.10">
    <property type="entry name" value="HIT-like"/>
    <property type="match status" value="1"/>
</dbReference>
<keyword evidence="6" id="KW-1185">Reference proteome</keyword>
<comment type="caution">
    <text evidence="5">The sequence shown here is derived from an EMBL/GenBank/DDBJ whole genome shotgun (WGS) entry which is preliminary data.</text>
</comment>
<dbReference type="GO" id="GO:0009117">
    <property type="term" value="P:nucleotide metabolic process"/>
    <property type="evidence" value="ECO:0007669"/>
    <property type="project" value="TreeGrafter"/>
</dbReference>
<evidence type="ECO:0000256" key="1">
    <source>
        <dbReference type="PIRSR" id="PIRSR601310-1"/>
    </source>
</evidence>
<dbReference type="PANTHER" id="PTHR46648:SF1">
    <property type="entry name" value="ADENOSINE 5'-MONOPHOSPHORAMIDASE HNT1"/>
    <property type="match status" value="1"/>
</dbReference>
<name>A0A5C7EFA7_9PROT</name>
<evidence type="ECO:0000313" key="6">
    <source>
        <dbReference type="Proteomes" id="UP000321201"/>
    </source>
</evidence>
<accession>A0A5C7EFA7</accession>
<evidence type="ECO:0000259" key="4">
    <source>
        <dbReference type="PROSITE" id="PS51084"/>
    </source>
</evidence>
<dbReference type="PROSITE" id="PS51084">
    <property type="entry name" value="HIT_2"/>
    <property type="match status" value="1"/>
</dbReference>
<dbReference type="OrthoDB" id="9784774at2"/>
<evidence type="ECO:0000313" key="5">
    <source>
        <dbReference type="EMBL" id="TXF10890.1"/>
    </source>
</evidence>
<sequence length="85" mass="9267">MDEALAGECFRVATRIAKAVRKATGCAGLNLFQANEAAGFQTVYHFHLHVLPRHAGDGLKLVWPTRNPPREALDRMAGEIRAALA</sequence>
<dbReference type="InterPro" id="IPR036265">
    <property type="entry name" value="HIT-like_sf"/>
</dbReference>